<dbReference type="Pfam" id="PF00903">
    <property type="entry name" value="Glyoxalase"/>
    <property type="match status" value="1"/>
</dbReference>
<feature type="domain" description="VOC" evidence="1">
    <location>
        <begin position="4"/>
        <end position="114"/>
    </location>
</feature>
<organism evidence="2 3">
    <name type="scientific">Mucilaginibacter arboris</name>
    <dbReference type="NCBI Taxonomy" id="2682090"/>
    <lineage>
        <taxon>Bacteria</taxon>
        <taxon>Pseudomonadati</taxon>
        <taxon>Bacteroidota</taxon>
        <taxon>Sphingobacteriia</taxon>
        <taxon>Sphingobacteriales</taxon>
        <taxon>Sphingobacteriaceae</taxon>
        <taxon>Mucilaginibacter</taxon>
    </lineage>
</organism>
<accession>A0A7K1T060</accession>
<dbReference type="PROSITE" id="PS51819">
    <property type="entry name" value="VOC"/>
    <property type="match status" value="1"/>
</dbReference>
<dbReference type="SUPFAM" id="SSF54593">
    <property type="entry name" value="Glyoxalase/Bleomycin resistance protein/Dihydroxybiphenyl dioxygenase"/>
    <property type="match status" value="1"/>
</dbReference>
<sequence>MLTKLRSIVYHVDDLNAAKNWYADIFNMQPYFDEPFYVGFDINGSELGLDPDGSAYPGGFNNISYWKVDDIHASFTALKSKGVKINQEITDVGGGMLLGSIADPFGNVIGLIQD</sequence>
<dbReference type="InterPro" id="IPR037523">
    <property type="entry name" value="VOC_core"/>
</dbReference>
<evidence type="ECO:0000313" key="3">
    <source>
        <dbReference type="Proteomes" id="UP000462014"/>
    </source>
</evidence>
<comment type="caution">
    <text evidence="2">The sequence shown here is derived from an EMBL/GenBank/DDBJ whole genome shotgun (WGS) entry which is preliminary data.</text>
</comment>
<keyword evidence="3" id="KW-1185">Reference proteome</keyword>
<evidence type="ECO:0000313" key="2">
    <source>
        <dbReference type="EMBL" id="MVN22680.1"/>
    </source>
</evidence>
<dbReference type="AlphaFoldDB" id="A0A7K1T060"/>
<dbReference type="RefSeq" id="WP_157568180.1">
    <property type="nucleotide sequence ID" value="NZ_WPIK01000013.1"/>
</dbReference>
<dbReference type="InterPro" id="IPR004360">
    <property type="entry name" value="Glyas_Fos-R_dOase_dom"/>
</dbReference>
<dbReference type="Gene3D" id="3.10.180.10">
    <property type="entry name" value="2,3-Dihydroxybiphenyl 1,2-Dioxygenase, domain 1"/>
    <property type="match status" value="1"/>
</dbReference>
<gene>
    <name evidence="2" type="ORF">GO621_14205</name>
</gene>
<name>A0A7K1T060_9SPHI</name>
<dbReference type="EMBL" id="WPIK01000013">
    <property type="protein sequence ID" value="MVN22680.1"/>
    <property type="molecule type" value="Genomic_DNA"/>
</dbReference>
<proteinExistence type="predicted"/>
<dbReference type="Proteomes" id="UP000462014">
    <property type="component" value="Unassembled WGS sequence"/>
</dbReference>
<reference evidence="2 3" key="1">
    <citation type="submission" date="2019-12" db="EMBL/GenBank/DDBJ databases">
        <title>Mucilaginibacter sp. HMF7410 genome sequencing and assembly.</title>
        <authorList>
            <person name="Kang H."/>
            <person name="Cha I."/>
            <person name="Kim H."/>
            <person name="Joh K."/>
        </authorList>
    </citation>
    <scope>NUCLEOTIDE SEQUENCE [LARGE SCALE GENOMIC DNA]</scope>
    <source>
        <strain evidence="2 3">HMF7410</strain>
    </source>
</reference>
<dbReference type="InterPro" id="IPR029068">
    <property type="entry name" value="Glyas_Bleomycin-R_OHBP_Dase"/>
</dbReference>
<evidence type="ECO:0000259" key="1">
    <source>
        <dbReference type="PROSITE" id="PS51819"/>
    </source>
</evidence>
<protein>
    <submittedName>
        <fullName evidence="2">VOC family protein</fullName>
    </submittedName>
</protein>